<evidence type="ECO:0000256" key="2">
    <source>
        <dbReference type="ARBA" id="ARBA00022670"/>
    </source>
</evidence>
<dbReference type="Pfam" id="PF05193">
    <property type="entry name" value="Peptidase_M16_C"/>
    <property type="match status" value="1"/>
</dbReference>
<dbReference type="RefSeq" id="WP_002296005.1">
    <property type="nucleotide sequence ID" value="NZ_AHSR01000002.1"/>
</dbReference>
<dbReference type="GO" id="GO:0008237">
    <property type="term" value="F:metallopeptidase activity"/>
    <property type="evidence" value="ECO:0007669"/>
    <property type="project" value="UniProtKB-KW"/>
</dbReference>
<reference evidence="9 10" key="1">
    <citation type="journal article" date="2013" name="Mol. Biol. Evol.">
        <title>Evolutionary and population genomics of the cavity causing bacteria Streptococcus mutans.</title>
        <authorList>
            <person name="Cornejo O.E."/>
            <person name="Lefebure T."/>
            <person name="Pavinski Bitar P.D."/>
            <person name="Lang P."/>
            <person name="Richards V.P."/>
            <person name="Eilertson K."/>
            <person name="Do T."/>
            <person name="Beighton D."/>
            <person name="Zeng L."/>
            <person name="Ahn S.J."/>
            <person name="Burne R.A."/>
            <person name="Siepel A."/>
            <person name="Bustamante C.D."/>
            <person name="Stanhope M.J."/>
        </authorList>
    </citation>
    <scope>NUCLEOTIDE SEQUENCE [LARGE SCALE GENOMIC DNA]</scope>
    <source>
        <strain evidence="9 10">SM6</strain>
    </source>
</reference>
<dbReference type="PANTHER" id="PTHR43690">
    <property type="entry name" value="NARDILYSIN"/>
    <property type="match status" value="1"/>
</dbReference>
<evidence type="ECO:0000256" key="5">
    <source>
        <dbReference type="ARBA" id="ARBA00022833"/>
    </source>
</evidence>
<sequence length="430" mass="50372">MAATRLKRRKFPTINEEFYYNQLENGMTVFLIPKESFKETLAVMSSRFGSIDTNFTVNGKKKSYLAGIAHLLEHQLFEMNKQKDAAYEFTKLGAESNAYTTFDKTIYYFSTADNIKKNLDLLQEFTSQINFTDMSIEKEKKIITQEFNMYQDDSDDYLYQVILSKLYPQTPLAEDITGNRDSIDKLTKNNLEENFHYFYQPENLTLLVAGDFDVKRVYKDVVTTQRQLPDRPKFELKRSPLKLLPITPTSSMQMDISISKLAVGFRFNFIKKKPKSLIKERLLLKLFFLLLFGWTSEHYQQWYEDRKIDDSFELKIEVSTSYQFVVILLDTKEPIAMSNKIGQTIKKFKTDTNLSASHLQTVKKELYGDFIRSLDSLEALSSQFIDNLWGEETYFDFPTVLQNIEIKDVLEFGEKITKEMQLTDFTLFPK</sequence>
<name>A0A829BNT9_STRMG</name>
<keyword evidence="2" id="KW-0645">Protease</keyword>
<dbReference type="InterPro" id="IPR050626">
    <property type="entry name" value="Peptidase_M16"/>
</dbReference>
<keyword evidence="6" id="KW-0482">Metalloprotease</keyword>
<dbReference type="GO" id="GO:0006508">
    <property type="term" value="P:proteolysis"/>
    <property type="evidence" value="ECO:0007669"/>
    <property type="project" value="UniProtKB-KW"/>
</dbReference>
<dbReference type="NCBIfam" id="NF047421">
    <property type="entry name" value="YfmH_fam"/>
    <property type="match status" value="1"/>
</dbReference>
<feature type="domain" description="Peptidase M16 N-terminal" evidence="7">
    <location>
        <begin position="63"/>
        <end position="177"/>
    </location>
</feature>
<evidence type="ECO:0000256" key="6">
    <source>
        <dbReference type="ARBA" id="ARBA00023049"/>
    </source>
</evidence>
<dbReference type="Gene3D" id="3.30.830.10">
    <property type="entry name" value="Metalloenzyme, LuxS/M16 peptidase-like"/>
    <property type="match status" value="2"/>
</dbReference>
<dbReference type="InterPro" id="IPR011249">
    <property type="entry name" value="Metalloenz_LuxS/M16"/>
</dbReference>
<accession>A0A829BNT9</accession>
<evidence type="ECO:0000259" key="8">
    <source>
        <dbReference type="Pfam" id="PF05193"/>
    </source>
</evidence>
<dbReference type="InterPro" id="IPR007863">
    <property type="entry name" value="Peptidase_M16_C"/>
</dbReference>
<dbReference type="EMBL" id="AHSR01000002">
    <property type="protein sequence ID" value="EMC25720.1"/>
    <property type="molecule type" value="Genomic_DNA"/>
</dbReference>
<dbReference type="GO" id="GO:0046872">
    <property type="term" value="F:metal ion binding"/>
    <property type="evidence" value="ECO:0007669"/>
    <property type="project" value="UniProtKB-KW"/>
</dbReference>
<keyword evidence="4" id="KW-0378">Hydrolase</keyword>
<proteinExistence type="inferred from homology"/>
<evidence type="ECO:0000256" key="4">
    <source>
        <dbReference type="ARBA" id="ARBA00022801"/>
    </source>
</evidence>
<evidence type="ECO:0000256" key="3">
    <source>
        <dbReference type="ARBA" id="ARBA00022723"/>
    </source>
</evidence>
<organism evidence="9 10">
    <name type="scientific">Streptococcus mutans SM6</name>
    <dbReference type="NCBI Taxonomy" id="857119"/>
    <lineage>
        <taxon>Bacteria</taxon>
        <taxon>Bacillati</taxon>
        <taxon>Bacillota</taxon>
        <taxon>Bacilli</taxon>
        <taxon>Lactobacillales</taxon>
        <taxon>Streptococcaceae</taxon>
        <taxon>Streptococcus</taxon>
    </lineage>
</organism>
<evidence type="ECO:0000259" key="7">
    <source>
        <dbReference type="Pfam" id="PF00675"/>
    </source>
</evidence>
<dbReference type="Proteomes" id="UP000011676">
    <property type="component" value="Unassembled WGS sequence"/>
</dbReference>
<evidence type="ECO:0000256" key="1">
    <source>
        <dbReference type="ARBA" id="ARBA00007261"/>
    </source>
</evidence>
<protein>
    <submittedName>
        <fullName evidence="9">Putative peptidase</fullName>
    </submittedName>
</protein>
<dbReference type="PANTHER" id="PTHR43690:SF18">
    <property type="entry name" value="INSULIN-DEGRADING ENZYME-RELATED"/>
    <property type="match status" value="1"/>
</dbReference>
<dbReference type="AlphaFoldDB" id="A0A829BNT9"/>
<evidence type="ECO:0000313" key="10">
    <source>
        <dbReference type="Proteomes" id="UP000011676"/>
    </source>
</evidence>
<feature type="domain" description="Peptidase M16 C-terminal" evidence="8">
    <location>
        <begin position="185"/>
        <end position="366"/>
    </location>
</feature>
<evidence type="ECO:0000313" key="9">
    <source>
        <dbReference type="EMBL" id="EMC25720.1"/>
    </source>
</evidence>
<gene>
    <name evidence="9" type="ORF">SMU82_00310</name>
</gene>
<dbReference type="SUPFAM" id="SSF63411">
    <property type="entry name" value="LuxS/MPP-like metallohydrolase"/>
    <property type="match status" value="2"/>
</dbReference>
<dbReference type="InterPro" id="IPR011765">
    <property type="entry name" value="Pept_M16_N"/>
</dbReference>
<keyword evidence="5" id="KW-0862">Zinc</keyword>
<comment type="similarity">
    <text evidence="1">Belongs to the peptidase M16 family.</text>
</comment>
<dbReference type="Pfam" id="PF00675">
    <property type="entry name" value="Peptidase_M16"/>
    <property type="match status" value="1"/>
</dbReference>
<comment type="caution">
    <text evidence="9">The sequence shown here is derived from an EMBL/GenBank/DDBJ whole genome shotgun (WGS) entry which is preliminary data.</text>
</comment>
<keyword evidence="3" id="KW-0479">Metal-binding</keyword>